<keyword evidence="3" id="KW-1185">Reference proteome</keyword>
<sequence>MDIAATEVLQISTATGSRGQRTLYQLTDKLRRKQAMGFITRNVQAIPEQVISTVSSFESNSIPVTCGARGGLKSLLIYLGWRQRVLRSFYHVPYALVLVSVFQRPVLARGVSYISRIFSRGTICWSWLTFASIVRLVLRTAQARSRKIKRIYLLFQARLQIAKK</sequence>
<accession>A0ABD1YL77</accession>
<organism evidence="2 3">
    <name type="scientific">Riccia fluitans</name>
    <dbReference type="NCBI Taxonomy" id="41844"/>
    <lineage>
        <taxon>Eukaryota</taxon>
        <taxon>Viridiplantae</taxon>
        <taxon>Streptophyta</taxon>
        <taxon>Embryophyta</taxon>
        <taxon>Marchantiophyta</taxon>
        <taxon>Marchantiopsida</taxon>
        <taxon>Marchantiidae</taxon>
        <taxon>Marchantiales</taxon>
        <taxon>Ricciaceae</taxon>
        <taxon>Riccia</taxon>
    </lineage>
</organism>
<evidence type="ECO:0000313" key="2">
    <source>
        <dbReference type="EMBL" id="KAL2631358.1"/>
    </source>
</evidence>
<feature type="transmembrane region" description="Helical" evidence="1">
    <location>
        <begin position="117"/>
        <end position="138"/>
    </location>
</feature>
<gene>
    <name evidence="2" type="ORF">R1flu_016044</name>
</gene>
<dbReference type="EMBL" id="JBHFFA010000004">
    <property type="protein sequence ID" value="KAL2631358.1"/>
    <property type="molecule type" value="Genomic_DNA"/>
</dbReference>
<evidence type="ECO:0000256" key="1">
    <source>
        <dbReference type="SAM" id="Phobius"/>
    </source>
</evidence>
<reference evidence="2 3" key="1">
    <citation type="submission" date="2024-09" db="EMBL/GenBank/DDBJ databases">
        <title>Chromosome-scale assembly of Riccia fluitans.</title>
        <authorList>
            <person name="Paukszto L."/>
            <person name="Sawicki J."/>
            <person name="Karawczyk K."/>
            <person name="Piernik-Szablinska J."/>
            <person name="Szczecinska M."/>
            <person name="Mazdziarz M."/>
        </authorList>
    </citation>
    <scope>NUCLEOTIDE SEQUENCE [LARGE SCALE GENOMIC DNA]</scope>
    <source>
        <strain evidence="2">Rf_01</strain>
        <tissue evidence="2">Aerial parts of the thallus</tissue>
    </source>
</reference>
<name>A0ABD1YL77_9MARC</name>
<evidence type="ECO:0000313" key="3">
    <source>
        <dbReference type="Proteomes" id="UP001605036"/>
    </source>
</evidence>
<comment type="caution">
    <text evidence="2">The sequence shown here is derived from an EMBL/GenBank/DDBJ whole genome shotgun (WGS) entry which is preliminary data.</text>
</comment>
<proteinExistence type="predicted"/>
<protein>
    <submittedName>
        <fullName evidence="2">Uncharacterized protein</fullName>
    </submittedName>
</protein>
<keyword evidence="1" id="KW-0812">Transmembrane</keyword>
<feature type="transmembrane region" description="Helical" evidence="1">
    <location>
        <begin position="92"/>
        <end position="111"/>
    </location>
</feature>
<dbReference type="AlphaFoldDB" id="A0ABD1YL77"/>
<keyword evidence="1" id="KW-0472">Membrane</keyword>
<dbReference type="Proteomes" id="UP001605036">
    <property type="component" value="Unassembled WGS sequence"/>
</dbReference>
<keyword evidence="1" id="KW-1133">Transmembrane helix</keyword>